<evidence type="ECO:0000259" key="2">
    <source>
        <dbReference type="Pfam" id="PF24758"/>
    </source>
</evidence>
<reference evidence="3 4" key="1">
    <citation type="journal article" date="2020" name="BMC Genomics">
        <title>Intraspecific diversification of the crop wild relative Brassica cretica Lam. using demographic model selection.</title>
        <authorList>
            <person name="Kioukis A."/>
            <person name="Michalopoulou V.A."/>
            <person name="Briers L."/>
            <person name="Pirintsos S."/>
            <person name="Studholme D.J."/>
            <person name="Pavlidis P."/>
            <person name="Sarris P.F."/>
        </authorList>
    </citation>
    <scope>NUCLEOTIDE SEQUENCE [LARGE SCALE GENOMIC DNA]</scope>
    <source>
        <strain evidence="4">cv. PFS-1207/04</strain>
    </source>
</reference>
<dbReference type="EMBL" id="QGKV02000759">
    <property type="protein sequence ID" value="KAF3560918.1"/>
    <property type="molecule type" value="Genomic_DNA"/>
</dbReference>
<evidence type="ECO:0000259" key="1">
    <source>
        <dbReference type="Pfam" id="PF12937"/>
    </source>
</evidence>
<proteinExistence type="predicted"/>
<dbReference type="SMART" id="SM00367">
    <property type="entry name" value="LRR_CC"/>
    <property type="match status" value="2"/>
</dbReference>
<dbReference type="PANTHER" id="PTHR13318:SF133">
    <property type="entry name" value="F-BOX PROTEIN SKIP2"/>
    <property type="match status" value="1"/>
</dbReference>
<dbReference type="Pfam" id="PF12937">
    <property type="entry name" value="F-box-like"/>
    <property type="match status" value="1"/>
</dbReference>
<accession>A0ABQ7CLL6</accession>
<dbReference type="Gene3D" id="1.20.1280.50">
    <property type="match status" value="1"/>
</dbReference>
<dbReference type="InterPro" id="IPR001810">
    <property type="entry name" value="F-box_dom"/>
</dbReference>
<gene>
    <name evidence="3" type="ORF">DY000_02011740</name>
</gene>
<evidence type="ECO:0000313" key="3">
    <source>
        <dbReference type="EMBL" id="KAF3560918.1"/>
    </source>
</evidence>
<dbReference type="SUPFAM" id="SSF81383">
    <property type="entry name" value="F-box domain"/>
    <property type="match status" value="1"/>
</dbReference>
<feature type="domain" description="F-box" evidence="1">
    <location>
        <begin position="48"/>
        <end position="77"/>
    </location>
</feature>
<dbReference type="Pfam" id="PF24758">
    <property type="entry name" value="LRR_At5g56370"/>
    <property type="match status" value="1"/>
</dbReference>
<name>A0ABQ7CLL6_BRACR</name>
<dbReference type="InterPro" id="IPR006553">
    <property type="entry name" value="Leu-rich_rpt_Cys-con_subtyp"/>
</dbReference>
<dbReference type="InterPro" id="IPR055411">
    <property type="entry name" value="LRR_FXL15/At3g58940/PEG3-like"/>
</dbReference>
<evidence type="ECO:0008006" key="5">
    <source>
        <dbReference type="Google" id="ProtNLM"/>
    </source>
</evidence>
<dbReference type="CDD" id="cd22159">
    <property type="entry name" value="F-box_AtTIR1-like"/>
    <property type="match status" value="1"/>
</dbReference>
<sequence>MGQATSSTAESTGRGIDLRLTPPVIVASREESMDSGNSPAASDRDYTEDLPGECLAHVFQYLGAGDRKRCSLVCKRWLFVDGQNRHRLSLDARDEIFSFLPSMFDRFDSVTKLALRCDRKSLSLSDEALVMISVRCSNLTRVKLRGCREITDLGMVEFAKNCGNLKKLSVGSCNFGAKGVNAMLENCKLLEELSVKRLRGMHEAPELVCSSSSLRSVCLKELVNGQVFEPLVANTRTLKTLKIIRCLGELNLLLCFIPLSSKLRQSDLVFLVVSAAFSVSRGRVDSGLDFCLPVEIARFVGRGPPPAELRGVARRLRRCLLGATSVVKTLSTTQAPPQSFFQILGLLWQALLVVLDEVLPVGDGVLGFEQWLGDGSFSVRSASLPGRLFSRQWGLEKLSVDSRDFESGSGVASSCVVALFLLVALCLAETEGFKTYLFSGTRWSYLAGSDVGSSFSWVWPDCLSRKASEVSWLSLPVAAPHPRLLEELKICHKSCSLDCGSWLGSPLEAFSFYSRVVSGIVSSPSCVSIAKRFSSLAARFEDVSFLWLMLMKYRLNPWIRVFSCNSPAIGSGKVIDFCRLCVEFYIAFWVACFQGELNLLLCFIPLSSKLRQSDLVFLVVSAAFSVSRGRSSSSGAPGRSQAPPSMPAWSHFGEFSTELPPAIPLFPLSCSDAARSSLFRVIKLLLYLILLPIAIKFSLVRSLKSISCGQNSLYDSSAASVLLSDLRSSLAGTPRRAVRGPPRTRVLGDGSFSVRSAFLSGRVFSRQWGLEKLSIDSRGFESGSGVASSCVVAVFLLVVLCMAENEGFKPYLFSGSLDCGSWLGSPLEAFSFYSCVISGMVSSPSCVSIAKRFSSLAARVEDVSFLWLMLMKCCEVVRSLGMQPTGFPDYMVRVRGALCSIAVGL</sequence>
<organism evidence="3 4">
    <name type="scientific">Brassica cretica</name>
    <name type="common">Mustard</name>
    <dbReference type="NCBI Taxonomy" id="69181"/>
    <lineage>
        <taxon>Eukaryota</taxon>
        <taxon>Viridiplantae</taxon>
        <taxon>Streptophyta</taxon>
        <taxon>Embryophyta</taxon>
        <taxon>Tracheophyta</taxon>
        <taxon>Spermatophyta</taxon>
        <taxon>Magnoliopsida</taxon>
        <taxon>eudicotyledons</taxon>
        <taxon>Gunneridae</taxon>
        <taxon>Pentapetalae</taxon>
        <taxon>rosids</taxon>
        <taxon>malvids</taxon>
        <taxon>Brassicales</taxon>
        <taxon>Brassicaceae</taxon>
        <taxon>Brassiceae</taxon>
        <taxon>Brassica</taxon>
    </lineage>
</organism>
<protein>
    <recommendedName>
        <fullName evidence="5">F-box domain-containing protein</fullName>
    </recommendedName>
</protein>
<dbReference type="InterPro" id="IPR036047">
    <property type="entry name" value="F-box-like_dom_sf"/>
</dbReference>
<feature type="domain" description="F-box/LRR-repeat protein 15/At3g58940/PEG3-like LRR" evidence="2">
    <location>
        <begin position="128"/>
        <end position="240"/>
    </location>
</feature>
<dbReference type="Gene3D" id="3.80.10.10">
    <property type="entry name" value="Ribonuclease Inhibitor"/>
    <property type="match status" value="1"/>
</dbReference>
<evidence type="ECO:0000313" key="4">
    <source>
        <dbReference type="Proteomes" id="UP000266723"/>
    </source>
</evidence>
<dbReference type="Proteomes" id="UP000266723">
    <property type="component" value="Unassembled WGS sequence"/>
</dbReference>
<dbReference type="PANTHER" id="PTHR13318">
    <property type="entry name" value="PARTNER OF PAIRED, ISOFORM B-RELATED"/>
    <property type="match status" value="1"/>
</dbReference>
<keyword evidence="4" id="KW-1185">Reference proteome</keyword>
<comment type="caution">
    <text evidence="3">The sequence shown here is derived from an EMBL/GenBank/DDBJ whole genome shotgun (WGS) entry which is preliminary data.</text>
</comment>
<dbReference type="InterPro" id="IPR032675">
    <property type="entry name" value="LRR_dom_sf"/>
</dbReference>
<dbReference type="SUPFAM" id="SSF52047">
    <property type="entry name" value="RNI-like"/>
    <property type="match status" value="1"/>
</dbReference>